<protein>
    <submittedName>
        <fullName evidence="2">Uncharacterized protein</fullName>
    </submittedName>
</protein>
<feature type="transmembrane region" description="Helical" evidence="1">
    <location>
        <begin position="106"/>
        <end position="127"/>
    </location>
</feature>
<keyword evidence="1" id="KW-0472">Membrane</keyword>
<feature type="transmembrane region" description="Helical" evidence="1">
    <location>
        <begin position="139"/>
        <end position="157"/>
    </location>
</feature>
<evidence type="ECO:0000313" key="3">
    <source>
        <dbReference type="Proteomes" id="UP000297739"/>
    </source>
</evidence>
<dbReference type="OrthoDB" id="1442756at2"/>
<keyword evidence="1" id="KW-1133">Transmembrane helix</keyword>
<dbReference type="RefSeq" id="WP_135498515.1">
    <property type="nucleotide sequence ID" value="NZ_SRLD01000029.1"/>
</dbReference>
<dbReference type="AlphaFoldDB" id="A0A4Z0PIR7"/>
<reference evidence="2 3" key="1">
    <citation type="submission" date="2019-04" db="EMBL/GenBank/DDBJ databases">
        <authorList>
            <person name="Feng G."/>
            <person name="Zhang J."/>
            <person name="Zhu H."/>
        </authorList>
    </citation>
    <scope>NUCLEOTIDE SEQUENCE [LARGE SCALE GENOMIC DNA]</scope>
    <source>
        <strain evidence="2 3">JCM 17223</strain>
    </source>
</reference>
<keyword evidence="1" id="KW-0812">Transmembrane</keyword>
<evidence type="ECO:0000256" key="1">
    <source>
        <dbReference type="SAM" id="Phobius"/>
    </source>
</evidence>
<gene>
    <name evidence="2" type="ORF">E5J99_14385</name>
</gene>
<dbReference type="EMBL" id="SRLD01000029">
    <property type="protein sequence ID" value="TGE14815.1"/>
    <property type="molecule type" value="Genomic_DNA"/>
</dbReference>
<dbReference type="Proteomes" id="UP000297739">
    <property type="component" value="Unassembled WGS sequence"/>
</dbReference>
<comment type="caution">
    <text evidence="2">The sequence shown here is derived from an EMBL/GenBank/DDBJ whole genome shotgun (WGS) entry which is preliminary data.</text>
</comment>
<accession>A0A4Z0PIR7</accession>
<organism evidence="2 3">
    <name type="scientific">Hymenobacter elongatus</name>
    <dbReference type="NCBI Taxonomy" id="877208"/>
    <lineage>
        <taxon>Bacteria</taxon>
        <taxon>Pseudomonadati</taxon>
        <taxon>Bacteroidota</taxon>
        <taxon>Cytophagia</taxon>
        <taxon>Cytophagales</taxon>
        <taxon>Hymenobacteraceae</taxon>
        <taxon>Hymenobacter</taxon>
    </lineage>
</organism>
<feature type="transmembrane region" description="Helical" evidence="1">
    <location>
        <begin position="68"/>
        <end position="86"/>
    </location>
</feature>
<name>A0A4Z0PIR7_9BACT</name>
<keyword evidence="3" id="KW-1185">Reference proteome</keyword>
<proteinExistence type="predicted"/>
<evidence type="ECO:0000313" key="2">
    <source>
        <dbReference type="EMBL" id="TGE14815.1"/>
    </source>
</evidence>
<sequence>MGDFVLNAKHWQLFLLLSSTHVAPWFIRDAFVVELLVLLNALLYFSWLALLGNSLYRASGGFAHSLSWFLLDILILLVAVGFSAIIESDDFHVTTNSFEAHNTGSLPLVCVFFAALHTHWFPASLLLSAEQQQTPDFSNYLGTVVLIFSWPVGIWFIQPRLNQIQELSSAHDAHPFS</sequence>
<feature type="transmembrane region" description="Helical" evidence="1">
    <location>
        <begin position="35"/>
        <end position="56"/>
    </location>
</feature>